<reference evidence="3" key="1">
    <citation type="submission" date="2024-06" db="EMBL/GenBank/DDBJ databases">
        <title>Draft Genome Sequences of Epichloe bromicola Strains Isolated from Elymus ciliaris.</title>
        <authorList>
            <consortium name="Epichloe bromicola genome sequencing consortium"/>
            <person name="Miura A."/>
            <person name="Imano S."/>
            <person name="Ashida A."/>
            <person name="Sato I."/>
            <person name="Chiba S."/>
            <person name="Tanaka A."/>
            <person name="Camagna M."/>
            <person name="Takemoto D."/>
        </authorList>
    </citation>
    <scope>NUCLEOTIDE SEQUENCE [LARGE SCALE GENOMIC DNA]</scope>
    <source>
        <strain evidence="3">DP</strain>
    </source>
</reference>
<dbReference type="EMBL" id="BAAFGZ010000531">
    <property type="protein sequence ID" value="GAB0138917.1"/>
    <property type="molecule type" value="Genomic_DNA"/>
</dbReference>
<gene>
    <name evidence="2" type="primary">g7137</name>
    <name evidence="2" type="ORF">EsDP_00007137</name>
</gene>
<evidence type="ECO:0000313" key="3">
    <source>
        <dbReference type="Proteomes" id="UP001562357"/>
    </source>
</evidence>
<dbReference type="SUPFAM" id="SSF55729">
    <property type="entry name" value="Acyl-CoA N-acyltransferases (Nat)"/>
    <property type="match status" value="1"/>
</dbReference>
<name>A0ABQ0CZN8_9HYPO</name>
<accession>A0ABQ0CZN8</accession>
<sequence>MPTTPTLRFRTATPSDAPSIHHLVESAFRTTDPRPNWTGNTNLASSFRLDMDDVKARIANPDVATLLAFTDHDTLAASIEVSRHGNLCGRLSMIAVDDAYQRSGVGGRVLEYAEEYCRKVWAVNMFSLNALSTRKALIEWYLRRGYSRTGETSPFPRESFEGLELPPGMCFVEMEKRFDTGEGCS</sequence>
<dbReference type="Pfam" id="PF00583">
    <property type="entry name" value="Acetyltransf_1"/>
    <property type="match status" value="1"/>
</dbReference>
<dbReference type="InterPro" id="IPR000182">
    <property type="entry name" value="GNAT_dom"/>
</dbReference>
<dbReference type="PROSITE" id="PS51186">
    <property type="entry name" value="GNAT"/>
    <property type="match status" value="1"/>
</dbReference>
<dbReference type="Proteomes" id="UP001562357">
    <property type="component" value="Unassembled WGS sequence"/>
</dbReference>
<comment type="caution">
    <text evidence="2">The sequence shown here is derived from an EMBL/GenBank/DDBJ whole genome shotgun (WGS) entry which is preliminary data.</text>
</comment>
<feature type="domain" description="N-acetyltransferase" evidence="1">
    <location>
        <begin position="7"/>
        <end position="179"/>
    </location>
</feature>
<protein>
    <recommendedName>
        <fullName evidence="1">N-acetyltransferase domain-containing protein</fullName>
    </recommendedName>
</protein>
<keyword evidence="3" id="KW-1185">Reference proteome</keyword>
<proteinExistence type="predicted"/>
<evidence type="ECO:0000259" key="1">
    <source>
        <dbReference type="PROSITE" id="PS51186"/>
    </source>
</evidence>
<dbReference type="InterPro" id="IPR016181">
    <property type="entry name" value="Acyl_CoA_acyltransferase"/>
</dbReference>
<organism evidence="2 3">
    <name type="scientific">Epichloe bromicola</name>
    <dbReference type="NCBI Taxonomy" id="79588"/>
    <lineage>
        <taxon>Eukaryota</taxon>
        <taxon>Fungi</taxon>
        <taxon>Dikarya</taxon>
        <taxon>Ascomycota</taxon>
        <taxon>Pezizomycotina</taxon>
        <taxon>Sordariomycetes</taxon>
        <taxon>Hypocreomycetidae</taxon>
        <taxon>Hypocreales</taxon>
        <taxon>Clavicipitaceae</taxon>
        <taxon>Epichloe</taxon>
    </lineage>
</organism>
<dbReference type="Gene3D" id="3.40.630.30">
    <property type="match status" value="1"/>
</dbReference>
<dbReference type="CDD" id="cd04301">
    <property type="entry name" value="NAT_SF"/>
    <property type="match status" value="1"/>
</dbReference>
<evidence type="ECO:0000313" key="2">
    <source>
        <dbReference type="EMBL" id="GAB0138917.1"/>
    </source>
</evidence>